<name>A0A9W9YPG2_9CNID</name>
<sequence length="116" mass="13342">MEIVQLESAIDDLRDQMEEVWISYHNDREWWKQRADKVLGRRPKSAPPRRRSAVHKVARHRPAPAGEEQAPKETKEHGDTADGSPGHMSAPEVSPDLQVPLHRQTKNQASSFIVWY</sequence>
<feature type="compositionally biased region" description="Basic residues" evidence="1">
    <location>
        <begin position="40"/>
        <end position="62"/>
    </location>
</feature>
<evidence type="ECO:0000256" key="1">
    <source>
        <dbReference type="SAM" id="MobiDB-lite"/>
    </source>
</evidence>
<accession>A0A9W9YPG2</accession>
<protein>
    <submittedName>
        <fullName evidence="2">Uncharacterized protein</fullName>
    </submittedName>
</protein>
<keyword evidence="3" id="KW-1185">Reference proteome</keyword>
<organism evidence="2 3">
    <name type="scientific">Desmophyllum pertusum</name>
    <dbReference type="NCBI Taxonomy" id="174260"/>
    <lineage>
        <taxon>Eukaryota</taxon>
        <taxon>Metazoa</taxon>
        <taxon>Cnidaria</taxon>
        <taxon>Anthozoa</taxon>
        <taxon>Hexacorallia</taxon>
        <taxon>Scleractinia</taxon>
        <taxon>Caryophylliina</taxon>
        <taxon>Caryophylliidae</taxon>
        <taxon>Desmophyllum</taxon>
    </lineage>
</organism>
<feature type="compositionally biased region" description="Basic and acidic residues" evidence="1">
    <location>
        <begin position="69"/>
        <end position="80"/>
    </location>
</feature>
<evidence type="ECO:0000313" key="3">
    <source>
        <dbReference type="Proteomes" id="UP001163046"/>
    </source>
</evidence>
<dbReference type="AlphaFoldDB" id="A0A9W9YPG2"/>
<dbReference type="OrthoDB" id="306254at2759"/>
<comment type="caution">
    <text evidence="2">The sequence shown here is derived from an EMBL/GenBank/DDBJ whole genome shotgun (WGS) entry which is preliminary data.</text>
</comment>
<reference evidence="2" key="1">
    <citation type="submission" date="2023-01" db="EMBL/GenBank/DDBJ databases">
        <title>Genome assembly of the deep-sea coral Lophelia pertusa.</title>
        <authorList>
            <person name="Herrera S."/>
            <person name="Cordes E."/>
        </authorList>
    </citation>
    <scope>NUCLEOTIDE SEQUENCE</scope>
    <source>
        <strain evidence="2">USNM1676648</strain>
        <tissue evidence="2">Polyp</tissue>
    </source>
</reference>
<dbReference type="Proteomes" id="UP001163046">
    <property type="component" value="Unassembled WGS sequence"/>
</dbReference>
<feature type="region of interest" description="Disordered" evidence="1">
    <location>
        <begin position="37"/>
        <end position="104"/>
    </location>
</feature>
<gene>
    <name evidence="2" type="ORF">OS493_015672</name>
</gene>
<dbReference type="EMBL" id="MU827309">
    <property type="protein sequence ID" value="KAJ7360568.1"/>
    <property type="molecule type" value="Genomic_DNA"/>
</dbReference>
<proteinExistence type="predicted"/>
<evidence type="ECO:0000313" key="2">
    <source>
        <dbReference type="EMBL" id="KAJ7360568.1"/>
    </source>
</evidence>